<dbReference type="Pfam" id="PF20451">
    <property type="entry name" value="Calmod_bind_M"/>
    <property type="match status" value="1"/>
</dbReference>
<gene>
    <name evidence="3" type="ORF">EUGRSUZ_E01959</name>
</gene>
<dbReference type="GO" id="GO:0003700">
    <property type="term" value="F:DNA-binding transcription factor activity"/>
    <property type="evidence" value="ECO:0000318"/>
    <property type="project" value="GO_Central"/>
</dbReference>
<dbReference type="AlphaFoldDB" id="A0A059C4U7"/>
<dbReference type="InterPro" id="IPR012416">
    <property type="entry name" value="CBP60"/>
</dbReference>
<dbReference type="GO" id="GO:0080142">
    <property type="term" value="P:regulation of salicylic acid biosynthetic process"/>
    <property type="evidence" value="ECO:0000318"/>
    <property type="project" value="GO_Central"/>
</dbReference>
<protein>
    <recommendedName>
        <fullName evidence="2">Calmodulin binding protein central domain-containing protein</fullName>
    </recommendedName>
</protein>
<feature type="region of interest" description="Disordered" evidence="1">
    <location>
        <begin position="107"/>
        <end position="127"/>
    </location>
</feature>
<organism evidence="3">
    <name type="scientific">Eucalyptus grandis</name>
    <name type="common">Flooded gum</name>
    <dbReference type="NCBI Taxonomy" id="71139"/>
    <lineage>
        <taxon>Eukaryota</taxon>
        <taxon>Viridiplantae</taxon>
        <taxon>Streptophyta</taxon>
        <taxon>Embryophyta</taxon>
        <taxon>Tracheophyta</taxon>
        <taxon>Spermatophyta</taxon>
        <taxon>Magnoliopsida</taxon>
        <taxon>eudicotyledons</taxon>
        <taxon>Gunneridae</taxon>
        <taxon>Pentapetalae</taxon>
        <taxon>rosids</taxon>
        <taxon>malvids</taxon>
        <taxon>Myrtales</taxon>
        <taxon>Myrtaceae</taxon>
        <taxon>Myrtoideae</taxon>
        <taxon>Eucalypteae</taxon>
        <taxon>Eucalyptus</taxon>
    </lineage>
</organism>
<dbReference type="GO" id="GO:0005634">
    <property type="term" value="C:nucleus"/>
    <property type="evidence" value="ECO:0000318"/>
    <property type="project" value="GO_Central"/>
</dbReference>
<dbReference type="Gramene" id="KCW73468">
    <property type="protein sequence ID" value="KCW73468"/>
    <property type="gene ID" value="EUGRSUZ_E01959"/>
</dbReference>
<dbReference type="eggNOG" id="ENOG502QQ42">
    <property type="taxonomic scope" value="Eukaryota"/>
</dbReference>
<evidence type="ECO:0000256" key="1">
    <source>
        <dbReference type="SAM" id="MobiDB-lite"/>
    </source>
</evidence>
<dbReference type="InParanoid" id="A0A059C4U7"/>
<dbReference type="PANTHER" id="PTHR31713">
    <property type="entry name" value="OS02G0177800 PROTEIN"/>
    <property type="match status" value="1"/>
</dbReference>
<reference evidence="3" key="1">
    <citation type="submission" date="2013-07" db="EMBL/GenBank/DDBJ databases">
        <title>The genome of Eucalyptus grandis.</title>
        <authorList>
            <person name="Schmutz J."/>
            <person name="Hayes R."/>
            <person name="Myburg A."/>
            <person name="Tuskan G."/>
            <person name="Grattapaglia D."/>
            <person name="Rokhsar D.S."/>
        </authorList>
    </citation>
    <scope>NUCLEOTIDE SEQUENCE</scope>
    <source>
        <tissue evidence="3">Leaf extractions</tissue>
    </source>
</reference>
<dbReference type="STRING" id="71139.A0A059C4U7"/>
<sequence length="352" mass="38635">MKHHPLASDDEVWRLENIAKGGISHQNLSDAGIYKVEDILLQLFTDPKKLREHGVVFNTDGQPIGLVKDREYFATPRLSAREKELGDAIVKKALANWNDVREFSGETFSDSMRNNSSSSFSSQVSGGQTENLDHVQRYLAPPDFAAPVGPVASQANVSSTAEGLNAMALALPVQPQNTNSGNSMKISVDENFRPAAHQIMSADRSNVQIPPGYHGSTTAGLPTRPHGIDLPNAMNSQVINSLSQMVYTGYDHVLPSEPSYASTSSFQSSRTLALPEGNHKTENIQSIDSDDNWLQWLADDPLFDNGYVRGTGRGVIGWLKIKAVFKWGYFIRKRGGRLVELDQPLIEVQACS</sequence>
<dbReference type="EMBL" id="KK198757">
    <property type="protein sequence ID" value="KCW73468.1"/>
    <property type="molecule type" value="Genomic_DNA"/>
</dbReference>
<accession>A0A059C4U7</accession>
<evidence type="ECO:0000259" key="2">
    <source>
        <dbReference type="Pfam" id="PF20451"/>
    </source>
</evidence>
<dbReference type="InterPro" id="IPR046830">
    <property type="entry name" value="Calmod_bind_M"/>
</dbReference>
<dbReference type="GO" id="GO:0043565">
    <property type="term" value="F:sequence-specific DNA binding"/>
    <property type="evidence" value="ECO:0000318"/>
    <property type="project" value="GO_Central"/>
</dbReference>
<name>A0A059C4U7_EUCGR</name>
<proteinExistence type="predicted"/>
<feature type="domain" description="Calmodulin binding protein central" evidence="2">
    <location>
        <begin position="9"/>
        <end position="52"/>
    </location>
</feature>
<dbReference type="GO" id="GO:0005516">
    <property type="term" value="F:calmodulin binding"/>
    <property type="evidence" value="ECO:0007669"/>
    <property type="project" value="InterPro"/>
</dbReference>
<dbReference type="PANTHER" id="PTHR31713:SF94">
    <property type="entry name" value="CALMODULIN-BINDING PROTEIN 60 A-LIKE ISOFORM X1"/>
    <property type="match status" value="1"/>
</dbReference>
<feature type="compositionally biased region" description="Low complexity" evidence="1">
    <location>
        <begin position="109"/>
        <end position="125"/>
    </location>
</feature>
<evidence type="ECO:0000313" key="3">
    <source>
        <dbReference type="EMBL" id="KCW73468.1"/>
    </source>
</evidence>